<proteinExistence type="predicted"/>
<accession>A0A835J0C0</accession>
<feature type="transmembrane region" description="Helical" evidence="1">
    <location>
        <begin position="30"/>
        <end position="50"/>
    </location>
</feature>
<evidence type="ECO:0000313" key="3">
    <source>
        <dbReference type="Proteomes" id="UP000631114"/>
    </source>
</evidence>
<keyword evidence="1" id="KW-0812">Transmembrane</keyword>
<keyword evidence="1" id="KW-1133">Transmembrane helix</keyword>
<gene>
    <name evidence="2" type="ORF">IFM89_027694</name>
</gene>
<sequence>KRYQFWIGPLPMIMLLDFTYTWNDSWVTKWLPSDATFFAFTFSGLLFIWFNPRGQDRGLNVFSSSS</sequence>
<evidence type="ECO:0000313" key="2">
    <source>
        <dbReference type="EMBL" id="KAF9625917.1"/>
    </source>
</evidence>
<keyword evidence="1" id="KW-0472">Membrane</keyword>
<name>A0A835J0C0_9MAGN</name>
<keyword evidence="3" id="KW-1185">Reference proteome</keyword>
<reference evidence="2 3" key="1">
    <citation type="submission" date="2020-10" db="EMBL/GenBank/DDBJ databases">
        <title>The Coptis chinensis genome and diversification of protoberbering-type alkaloids.</title>
        <authorList>
            <person name="Wang B."/>
            <person name="Shu S."/>
            <person name="Song C."/>
            <person name="Liu Y."/>
        </authorList>
    </citation>
    <scope>NUCLEOTIDE SEQUENCE [LARGE SCALE GENOMIC DNA]</scope>
    <source>
        <strain evidence="2">HL-2020</strain>
        <tissue evidence="2">Leaf</tissue>
    </source>
</reference>
<dbReference type="EMBL" id="JADFTS010000001">
    <property type="protein sequence ID" value="KAF9625917.1"/>
    <property type="molecule type" value="Genomic_DNA"/>
</dbReference>
<dbReference type="Proteomes" id="UP000631114">
    <property type="component" value="Unassembled WGS sequence"/>
</dbReference>
<organism evidence="2 3">
    <name type="scientific">Coptis chinensis</name>
    <dbReference type="NCBI Taxonomy" id="261450"/>
    <lineage>
        <taxon>Eukaryota</taxon>
        <taxon>Viridiplantae</taxon>
        <taxon>Streptophyta</taxon>
        <taxon>Embryophyta</taxon>
        <taxon>Tracheophyta</taxon>
        <taxon>Spermatophyta</taxon>
        <taxon>Magnoliopsida</taxon>
        <taxon>Ranunculales</taxon>
        <taxon>Ranunculaceae</taxon>
        <taxon>Coptidoideae</taxon>
        <taxon>Coptis</taxon>
    </lineage>
</organism>
<feature type="non-terminal residue" evidence="2">
    <location>
        <position position="1"/>
    </location>
</feature>
<dbReference type="OrthoDB" id="5963193at2759"/>
<dbReference type="AlphaFoldDB" id="A0A835J0C0"/>
<protein>
    <submittedName>
        <fullName evidence="2">Uncharacterized protein</fullName>
    </submittedName>
</protein>
<comment type="caution">
    <text evidence="2">The sequence shown here is derived from an EMBL/GenBank/DDBJ whole genome shotgun (WGS) entry which is preliminary data.</text>
</comment>
<evidence type="ECO:0000256" key="1">
    <source>
        <dbReference type="SAM" id="Phobius"/>
    </source>
</evidence>